<dbReference type="Proteomes" id="UP001597118">
    <property type="component" value="Unassembled WGS sequence"/>
</dbReference>
<protein>
    <submittedName>
        <fullName evidence="1">DUF4270 family protein</fullName>
    </submittedName>
</protein>
<proteinExistence type="predicted"/>
<reference evidence="2" key="1">
    <citation type="journal article" date="2019" name="Int. J. Syst. Evol. Microbiol.">
        <title>The Global Catalogue of Microorganisms (GCM) 10K type strain sequencing project: providing services to taxonomists for standard genome sequencing and annotation.</title>
        <authorList>
            <consortium name="The Broad Institute Genomics Platform"/>
            <consortium name="The Broad Institute Genome Sequencing Center for Infectious Disease"/>
            <person name="Wu L."/>
            <person name="Ma J."/>
        </authorList>
    </citation>
    <scope>NUCLEOTIDE SEQUENCE [LARGE SCALE GENOMIC DNA]</scope>
    <source>
        <strain evidence="2">CCUG 53762</strain>
    </source>
</reference>
<dbReference type="Pfam" id="PF14092">
    <property type="entry name" value="DUF4270"/>
    <property type="match status" value="1"/>
</dbReference>
<dbReference type="EMBL" id="JBHUDG010000048">
    <property type="protein sequence ID" value="MFD1631480.1"/>
    <property type="molecule type" value="Genomic_DNA"/>
</dbReference>
<comment type="caution">
    <text evidence="1">The sequence shown here is derived from an EMBL/GenBank/DDBJ whole genome shotgun (WGS) entry which is preliminary data.</text>
</comment>
<sequence length="442" mass="49971">MRLLLLLTFIVFLTGGCSKDNQVTLNNFDPIGIDQLDSFSVASYTVKFDSIPTSGNNRMLLGTIKNDITGTIRTKSYIQLDLGSVSAPESKELRLDSVNVVFYLDKYSYGDTTKTQTLYLHELSENIALREIPAYLDEDEKPVFGGSQSLYNISKIGYYTTPLASKSYIPKPHIQDSLSFTLPKSMGEEWFQYILDKDSRFTNAEEFLNYFKGLVLISAPTNQNMVGIRSDSLFLNLHYSYLNETTGLRNEGKISFSPNSSLKYNQIEPLDNLPTLDYLSDQKKSLSSTLTSDIMLVQSGLGIVTKITIPYLQYFYDTHPDYAVNHVELRIPAAESNINLLPKQLILFQANKNNIPQSYIYAFNSASDIQYGSLVRKNAAYDQYYYSFNLTSSINNIRKNEKNGGSLLLSYSTAQLFNTLEQLTIQNSSLNKIKLIITYTKL</sequence>
<dbReference type="InterPro" id="IPR025366">
    <property type="entry name" value="DUF4270"/>
</dbReference>
<keyword evidence="2" id="KW-1185">Reference proteome</keyword>
<evidence type="ECO:0000313" key="2">
    <source>
        <dbReference type="Proteomes" id="UP001597118"/>
    </source>
</evidence>
<accession>A0ABW4IFE6</accession>
<dbReference type="PROSITE" id="PS51257">
    <property type="entry name" value="PROKAR_LIPOPROTEIN"/>
    <property type="match status" value="1"/>
</dbReference>
<gene>
    <name evidence="1" type="ORF">ACFSAH_16520</name>
</gene>
<evidence type="ECO:0000313" key="1">
    <source>
        <dbReference type="EMBL" id="MFD1631480.1"/>
    </source>
</evidence>
<dbReference type="RefSeq" id="WP_379663848.1">
    <property type="nucleotide sequence ID" value="NZ_JBHUDG010000048.1"/>
</dbReference>
<organism evidence="1 2">
    <name type="scientific">Pseudopedobacter beijingensis</name>
    <dbReference type="NCBI Taxonomy" id="1207056"/>
    <lineage>
        <taxon>Bacteria</taxon>
        <taxon>Pseudomonadati</taxon>
        <taxon>Bacteroidota</taxon>
        <taxon>Sphingobacteriia</taxon>
        <taxon>Sphingobacteriales</taxon>
        <taxon>Sphingobacteriaceae</taxon>
        <taxon>Pseudopedobacter</taxon>
    </lineage>
</organism>
<name>A0ABW4IFE6_9SPHI</name>